<evidence type="ECO:0000313" key="3">
    <source>
        <dbReference type="Proteomes" id="UP000800097"/>
    </source>
</evidence>
<sequence>MLLIELPPEILGEIIRHYVNDVGVATAWKTRDVCDKFKVSITYEILAKQPESSFLGRRWDKGSQYVLRQNLGSYIRYRMQHPHGARSLVPDFVRTVVSKLMAACGKSDAATREAYTDMVINLIVGNSESVYTAITAPLGTSTFDSASKEFTGDAINSTAFDAAAFLGNLEAVRVLLPNVRVQGREYSALGHSLSLPALKGHIHILKAVLKYRIERGETLNKYMVRQAIDVAVKNRHTGCATFLLNVYTKYCQTSRMKDSYVFNAFNYALRLGLNSKNEQLMVAAFRVKFGRGLVALYLDAWDHVICSENWFSAKFLVEHGLINPNQEYRTDWVDDLYAEWETPLTVAVKTGQPDLVQMLLDPGGDPNGSPGMRHKPHWDAVQNEYWDIVVELVKRGAEEGYDDPVDESGHCVYENYNGSERKHLKIRPMIEPGPTQEELFHDAPDSCKAG</sequence>
<dbReference type="Gene3D" id="1.25.40.20">
    <property type="entry name" value="Ankyrin repeat-containing domain"/>
    <property type="match status" value="2"/>
</dbReference>
<reference evidence="2" key="1">
    <citation type="journal article" date="2020" name="Stud. Mycol.">
        <title>101 Dothideomycetes genomes: a test case for predicting lifestyles and emergence of pathogens.</title>
        <authorList>
            <person name="Haridas S."/>
            <person name="Albert R."/>
            <person name="Binder M."/>
            <person name="Bloem J."/>
            <person name="Labutti K."/>
            <person name="Salamov A."/>
            <person name="Andreopoulos B."/>
            <person name="Baker S."/>
            <person name="Barry K."/>
            <person name="Bills G."/>
            <person name="Bluhm B."/>
            <person name="Cannon C."/>
            <person name="Castanera R."/>
            <person name="Culley D."/>
            <person name="Daum C."/>
            <person name="Ezra D."/>
            <person name="Gonzalez J."/>
            <person name="Henrissat B."/>
            <person name="Kuo A."/>
            <person name="Liang C."/>
            <person name="Lipzen A."/>
            <person name="Lutzoni F."/>
            <person name="Magnuson J."/>
            <person name="Mondo S."/>
            <person name="Nolan M."/>
            <person name="Ohm R."/>
            <person name="Pangilinan J."/>
            <person name="Park H.-J."/>
            <person name="Ramirez L."/>
            <person name="Alfaro M."/>
            <person name="Sun H."/>
            <person name="Tritt A."/>
            <person name="Yoshinaga Y."/>
            <person name="Zwiers L.-H."/>
            <person name="Turgeon B."/>
            <person name="Goodwin S."/>
            <person name="Spatafora J."/>
            <person name="Crous P."/>
            <person name="Grigoriev I."/>
        </authorList>
    </citation>
    <scope>NUCLEOTIDE SEQUENCE</scope>
    <source>
        <strain evidence="2">CBS 379.55</strain>
    </source>
</reference>
<dbReference type="PROSITE" id="PS50297">
    <property type="entry name" value="ANK_REP_REGION"/>
    <property type="match status" value="1"/>
</dbReference>
<dbReference type="SMART" id="SM00248">
    <property type="entry name" value="ANK"/>
    <property type="match status" value="2"/>
</dbReference>
<evidence type="ECO:0000256" key="1">
    <source>
        <dbReference type="PROSITE-ProRule" id="PRU00023"/>
    </source>
</evidence>
<proteinExistence type="predicted"/>
<gene>
    <name evidence="2" type="ORF">EI97DRAFT_459873</name>
</gene>
<keyword evidence="3" id="KW-1185">Reference proteome</keyword>
<name>A0A6A6JE82_WESOR</name>
<protein>
    <submittedName>
        <fullName evidence="2">Uncharacterized protein</fullName>
    </submittedName>
</protein>
<dbReference type="InterPro" id="IPR036770">
    <property type="entry name" value="Ankyrin_rpt-contain_sf"/>
</dbReference>
<dbReference type="AlphaFoldDB" id="A0A6A6JE82"/>
<dbReference type="InterPro" id="IPR002110">
    <property type="entry name" value="Ankyrin_rpt"/>
</dbReference>
<dbReference type="RefSeq" id="XP_033652459.1">
    <property type="nucleotide sequence ID" value="XM_033801045.1"/>
</dbReference>
<feature type="repeat" description="ANK" evidence="1">
    <location>
        <begin position="339"/>
        <end position="371"/>
    </location>
</feature>
<organism evidence="2 3">
    <name type="scientific">Westerdykella ornata</name>
    <dbReference type="NCBI Taxonomy" id="318751"/>
    <lineage>
        <taxon>Eukaryota</taxon>
        <taxon>Fungi</taxon>
        <taxon>Dikarya</taxon>
        <taxon>Ascomycota</taxon>
        <taxon>Pezizomycotina</taxon>
        <taxon>Dothideomycetes</taxon>
        <taxon>Pleosporomycetidae</taxon>
        <taxon>Pleosporales</taxon>
        <taxon>Sporormiaceae</taxon>
        <taxon>Westerdykella</taxon>
    </lineage>
</organism>
<dbReference type="GeneID" id="54554220"/>
<dbReference type="OrthoDB" id="3671334at2759"/>
<dbReference type="SUPFAM" id="SSF48403">
    <property type="entry name" value="Ankyrin repeat"/>
    <property type="match status" value="1"/>
</dbReference>
<accession>A0A6A6JE82</accession>
<keyword evidence="1" id="KW-0040">ANK repeat</keyword>
<dbReference type="Pfam" id="PF00023">
    <property type="entry name" value="Ank"/>
    <property type="match status" value="1"/>
</dbReference>
<dbReference type="Proteomes" id="UP000800097">
    <property type="component" value="Unassembled WGS sequence"/>
</dbReference>
<dbReference type="PROSITE" id="PS50088">
    <property type="entry name" value="ANK_REPEAT"/>
    <property type="match status" value="1"/>
</dbReference>
<dbReference type="EMBL" id="ML986500">
    <property type="protein sequence ID" value="KAF2274920.1"/>
    <property type="molecule type" value="Genomic_DNA"/>
</dbReference>
<evidence type="ECO:0000313" key="2">
    <source>
        <dbReference type="EMBL" id="KAF2274920.1"/>
    </source>
</evidence>